<dbReference type="GO" id="GO:0005524">
    <property type="term" value="F:ATP binding"/>
    <property type="evidence" value="ECO:0007669"/>
    <property type="project" value="UniProtKB-KW"/>
</dbReference>
<keyword evidence="9" id="KW-0460">Magnesium</keyword>
<evidence type="ECO:0000313" key="13">
    <source>
        <dbReference type="EMBL" id="TDT34230.1"/>
    </source>
</evidence>
<dbReference type="NCBIfam" id="TIGR00150">
    <property type="entry name" value="T6A_YjeE"/>
    <property type="match status" value="1"/>
</dbReference>
<keyword evidence="5" id="KW-0819">tRNA processing</keyword>
<dbReference type="Gene3D" id="3.40.630.30">
    <property type="match status" value="1"/>
</dbReference>
<evidence type="ECO:0000259" key="12">
    <source>
        <dbReference type="PROSITE" id="PS51186"/>
    </source>
</evidence>
<dbReference type="SUPFAM" id="SSF55729">
    <property type="entry name" value="Acyl-CoA N-acyltransferases (Nat)"/>
    <property type="match status" value="1"/>
</dbReference>
<sequence>MLPRRWPRFWSAAQLRAVSGTCGRCSYLACRGCRAHYNRPVPEDSSTTPEIGRSGLQIAEAVPADAADLVSVMHAAFAARGPVDPPPAALSETPQSVAAALAEGSGVIARVDGRPAGGIVLAPTPEGEVVLTRVSVHPQFQGHGLASEMVAGAQGLAARAGFRSARLFVRSEFPELARWWQRRGYRLAEEHADGGVWVTDLPVAIRVPNAEAMKALGRELADLAEPGDVIIATGGLGAGKTTLTQGIGDRLGVGEDVISPTFVLSRIHRTGPSHPDLVHVDAYRLGSAAELDDLDLEASLGSSLTVIEWGRGLAEQLAPQRLELDFLVEADDSRTVLAEPVGQRWDRQRLRDLAARIGEAEHV</sequence>
<dbReference type="Gene3D" id="3.40.50.300">
    <property type="entry name" value="P-loop containing nucleotide triphosphate hydrolases"/>
    <property type="match status" value="1"/>
</dbReference>
<dbReference type="PROSITE" id="PS51186">
    <property type="entry name" value="GNAT"/>
    <property type="match status" value="1"/>
</dbReference>
<dbReference type="SUPFAM" id="SSF52540">
    <property type="entry name" value="P-loop containing nucleoside triphosphate hydrolases"/>
    <property type="match status" value="1"/>
</dbReference>
<evidence type="ECO:0000256" key="5">
    <source>
        <dbReference type="ARBA" id="ARBA00022694"/>
    </source>
</evidence>
<dbReference type="InterPro" id="IPR016181">
    <property type="entry name" value="Acyl_CoA_acyltransferase"/>
</dbReference>
<evidence type="ECO:0000256" key="7">
    <source>
        <dbReference type="ARBA" id="ARBA00022741"/>
    </source>
</evidence>
<keyword evidence="6" id="KW-0479">Metal-binding</keyword>
<dbReference type="Pfam" id="PF02367">
    <property type="entry name" value="TsaE"/>
    <property type="match status" value="1"/>
</dbReference>
<proteinExistence type="inferred from homology"/>
<reference evidence="13 14" key="1">
    <citation type="submission" date="2019-03" db="EMBL/GenBank/DDBJ databases">
        <title>Genomic Encyclopedia of Archaeal and Bacterial Type Strains, Phase II (KMG-II): from individual species to whole genera.</title>
        <authorList>
            <person name="Goeker M."/>
        </authorList>
    </citation>
    <scope>NUCLEOTIDE SEQUENCE [LARGE SCALE GENOMIC DNA]</scope>
    <source>
        <strain evidence="13 14">DSM 24323</strain>
    </source>
</reference>
<evidence type="ECO:0000256" key="1">
    <source>
        <dbReference type="ARBA" id="ARBA00004496"/>
    </source>
</evidence>
<dbReference type="PANTHER" id="PTHR33540">
    <property type="entry name" value="TRNA THREONYLCARBAMOYLADENOSINE BIOSYNTHESIS PROTEIN TSAE"/>
    <property type="match status" value="1"/>
</dbReference>
<dbReference type="InterPro" id="IPR000182">
    <property type="entry name" value="GNAT_dom"/>
</dbReference>
<organism evidence="13 14">
    <name type="scientific">Naumannella halotolerans</name>
    <dbReference type="NCBI Taxonomy" id="993414"/>
    <lineage>
        <taxon>Bacteria</taxon>
        <taxon>Bacillati</taxon>
        <taxon>Actinomycetota</taxon>
        <taxon>Actinomycetes</taxon>
        <taxon>Propionibacteriales</taxon>
        <taxon>Propionibacteriaceae</taxon>
        <taxon>Naumannella</taxon>
    </lineage>
</organism>
<comment type="subcellular location">
    <subcellularLocation>
        <location evidence="1">Cytoplasm</location>
    </subcellularLocation>
</comment>
<comment type="caution">
    <text evidence="13">The sequence shown here is derived from an EMBL/GenBank/DDBJ whole genome shotgun (WGS) entry which is preliminary data.</text>
</comment>
<evidence type="ECO:0000313" key="14">
    <source>
        <dbReference type="Proteomes" id="UP000295371"/>
    </source>
</evidence>
<dbReference type="PANTHER" id="PTHR33540:SF2">
    <property type="entry name" value="TRNA THREONYLCARBAMOYLADENOSINE BIOSYNTHESIS PROTEIN TSAE"/>
    <property type="match status" value="1"/>
</dbReference>
<dbReference type="CDD" id="cd04301">
    <property type="entry name" value="NAT_SF"/>
    <property type="match status" value="1"/>
</dbReference>
<dbReference type="InterPro" id="IPR003442">
    <property type="entry name" value="T6A_TsaE"/>
</dbReference>
<comment type="function">
    <text evidence="10">Required for the formation of a threonylcarbamoyl group on adenosine at position 37 (t(6)A37) in tRNAs that read codons beginning with adenine. Is involved in the transfer of the threonylcarbamoyl moiety of threonylcarbamoyl-AMP (TC-AMP) to the N6 group of A37, together with TsaD and TsaB. TsaE seems to play an indirect role in the t(6)A biosynthesis pathway, possibly in regulating the core enzymatic function of TsaD.</text>
</comment>
<evidence type="ECO:0000256" key="6">
    <source>
        <dbReference type="ARBA" id="ARBA00022723"/>
    </source>
</evidence>
<dbReference type="GO" id="GO:0005737">
    <property type="term" value="C:cytoplasm"/>
    <property type="evidence" value="ECO:0007669"/>
    <property type="project" value="UniProtKB-SubCell"/>
</dbReference>
<keyword evidence="4" id="KW-0963">Cytoplasm</keyword>
<keyword evidence="14" id="KW-1185">Reference proteome</keyword>
<dbReference type="GO" id="GO:0002949">
    <property type="term" value="P:tRNA threonylcarbamoyladenosine modification"/>
    <property type="evidence" value="ECO:0007669"/>
    <property type="project" value="InterPro"/>
</dbReference>
<evidence type="ECO:0000256" key="9">
    <source>
        <dbReference type="ARBA" id="ARBA00022842"/>
    </source>
</evidence>
<evidence type="ECO:0000256" key="2">
    <source>
        <dbReference type="ARBA" id="ARBA00007599"/>
    </source>
</evidence>
<evidence type="ECO:0000256" key="8">
    <source>
        <dbReference type="ARBA" id="ARBA00022840"/>
    </source>
</evidence>
<dbReference type="InterPro" id="IPR027417">
    <property type="entry name" value="P-loop_NTPase"/>
</dbReference>
<evidence type="ECO:0000256" key="3">
    <source>
        <dbReference type="ARBA" id="ARBA00019010"/>
    </source>
</evidence>
<dbReference type="AlphaFoldDB" id="A0A4R7J9M9"/>
<dbReference type="EMBL" id="SOAW01000001">
    <property type="protein sequence ID" value="TDT34230.1"/>
    <property type="molecule type" value="Genomic_DNA"/>
</dbReference>
<dbReference type="Proteomes" id="UP000295371">
    <property type="component" value="Unassembled WGS sequence"/>
</dbReference>
<accession>A0A4R7J9M9</accession>
<evidence type="ECO:0000256" key="10">
    <source>
        <dbReference type="ARBA" id="ARBA00024908"/>
    </source>
</evidence>
<evidence type="ECO:0000256" key="11">
    <source>
        <dbReference type="ARBA" id="ARBA00032441"/>
    </source>
</evidence>
<keyword evidence="7" id="KW-0547">Nucleotide-binding</keyword>
<protein>
    <recommendedName>
        <fullName evidence="3">tRNA threonylcarbamoyladenosine biosynthesis protein TsaE</fullName>
    </recommendedName>
    <alternativeName>
        <fullName evidence="11">t(6)A37 threonylcarbamoyladenosine biosynthesis protein TsaE</fullName>
    </alternativeName>
</protein>
<name>A0A4R7J9M9_9ACTN</name>
<dbReference type="GO" id="GO:0046872">
    <property type="term" value="F:metal ion binding"/>
    <property type="evidence" value="ECO:0007669"/>
    <property type="project" value="UniProtKB-KW"/>
</dbReference>
<dbReference type="Pfam" id="PF00583">
    <property type="entry name" value="Acetyltransf_1"/>
    <property type="match status" value="1"/>
</dbReference>
<comment type="similarity">
    <text evidence="2">Belongs to the TsaE family.</text>
</comment>
<evidence type="ECO:0000256" key="4">
    <source>
        <dbReference type="ARBA" id="ARBA00022490"/>
    </source>
</evidence>
<gene>
    <name evidence="13" type="ORF">CLV29_1886</name>
</gene>
<keyword evidence="8" id="KW-0067">ATP-binding</keyword>
<feature type="domain" description="N-acetyltransferase" evidence="12">
    <location>
        <begin position="56"/>
        <end position="208"/>
    </location>
</feature>
<dbReference type="GO" id="GO:0016747">
    <property type="term" value="F:acyltransferase activity, transferring groups other than amino-acyl groups"/>
    <property type="evidence" value="ECO:0007669"/>
    <property type="project" value="InterPro"/>
</dbReference>